<keyword evidence="5" id="KW-0479">Metal-binding</keyword>
<evidence type="ECO:0000256" key="6">
    <source>
        <dbReference type="SAM" id="SignalP"/>
    </source>
</evidence>
<evidence type="ECO:0000256" key="5">
    <source>
        <dbReference type="PROSITE-ProRule" id="PRU00276"/>
    </source>
</evidence>
<evidence type="ECO:0000259" key="7">
    <source>
        <dbReference type="PROSITE" id="PS50215"/>
    </source>
</evidence>
<feature type="domain" description="Peptidase M12B" evidence="7">
    <location>
        <begin position="120"/>
        <end position="204"/>
    </location>
</feature>
<keyword evidence="4 8" id="KW-0482">Metalloprotease</keyword>
<accession>A0A6M2D5B9</accession>
<keyword evidence="3 5" id="KW-0862">Zinc</keyword>
<name>A0A6M2D5B9_RHIMP</name>
<dbReference type="InterPro" id="IPR024079">
    <property type="entry name" value="MetalloPept_cat_dom_sf"/>
</dbReference>
<keyword evidence="2" id="KW-0378">Hydrolase</keyword>
<feature type="active site" evidence="5">
    <location>
        <position position="152"/>
    </location>
</feature>
<evidence type="ECO:0000313" key="8">
    <source>
        <dbReference type="EMBL" id="NOV41044.1"/>
    </source>
</evidence>
<dbReference type="VEuPathDB" id="VectorBase:LOC119187166"/>
<reference evidence="8" key="1">
    <citation type="submission" date="2019-09" db="EMBL/GenBank/DDBJ databases">
        <title>Organ-specific transcriptomic study of the physiology of the cattle tick, Rhipicephalus microplus.</title>
        <authorList>
            <person name="Tirloni L."/>
            <person name="Braz G."/>
            <person name="Gandara A.C.P."/>
            <person name="Sabadin G.A."/>
            <person name="da Silva R.M."/>
            <person name="Guizzo M.G."/>
            <person name="Machado J.A."/>
            <person name="Costa E.P."/>
            <person name="Gomes H.F."/>
            <person name="Moraes J."/>
            <person name="Mota M.B.S."/>
            <person name="Mesquita R.D."/>
            <person name="Alvarenga P.H."/>
            <person name="Alves F."/>
            <person name="Seixas A."/>
            <person name="da Fonseca R.N."/>
            <person name="Fogaca A."/>
            <person name="Logullo C."/>
            <person name="Tanaka A."/>
            <person name="Daffre S."/>
            <person name="Termignoni C."/>
            <person name="Vaz I.S.Jr."/>
            <person name="Oliveira P.L."/>
            <person name="Ribeiro J.M."/>
        </authorList>
    </citation>
    <scope>NUCLEOTIDE SEQUENCE</scope>
    <source>
        <strain evidence="8">Porto Alegre</strain>
    </source>
</reference>
<dbReference type="GO" id="GO:0006508">
    <property type="term" value="P:proteolysis"/>
    <property type="evidence" value="ECO:0007669"/>
    <property type="project" value="UniProtKB-KW"/>
</dbReference>
<dbReference type="SUPFAM" id="SSF55486">
    <property type="entry name" value="Metalloproteases ('zincins'), catalytic domain"/>
    <property type="match status" value="1"/>
</dbReference>
<organism evidence="8">
    <name type="scientific">Rhipicephalus microplus</name>
    <name type="common">Cattle tick</name>
    <name type="synonym">Boophilus microplus</name>
    <dbReference type="NCBI Taxonomy" id="6941"/>
    <lineage>
        <taxon>Eukaryota</taxon>
        <taxon>Metazoa</taxon>
        <taxon>Ecdysozoa</taxon>
        <taxon>Arthropoda</taxon>
        <taxon>Chelicerata</taxon>
        <taxon>Arachnida</taxon>
        <taxon>Acari</taxon>
        <taxon>Parasitiformes</taxon>
        <taxon>Ixodida</taxon>
        <taxon>Ixodoidea</taxon>
        <taxon>Ixodidae</taxon>
        <taxon>Rhipicephalinae</taxon>
        <taxon>Rhipicephalus</taxon>
        <taxon>Boophilus</taxon>
    </lineage>
</organism>
<evidence type="ECO:0000256" key="4">
    <source>
        <dbReference type="ARBA" id="ARBA00023049"/>
    </source>
</evidence>
<sequence length="340" mass="38606">MGNALLNVLLGCTLLGIYGATPALHTPATPVKAFRIKLYWLSDKEHARWLQKEGITLYDYAREYLIKSGVAITKTGDVNCIQALAQLIDFAITRPYIWSADVFVFLTRKTIICRKRIVKGASMRNGICGNQRAIIVSDNGKPYESYPTLAHEIAHTMGVPHDGEDSSQGCPASQLFLMSPKASPNRKVIFSSCSKDAINKFLKSSAFISDERRAYLPAYERRNISCFYQFLSRCRTKNASCLFDYLMPPEDPEIRKRRDSKCAKLKEEREYYYVREGINNCKYSCLFVNNDTNTATREIWKIEENGTLCNVSNPVQKCKDGQCVQEDIVVSENRVQNELL</sequence>
<feature type="signal peptide" evidence="6">
    <location>
        <begin position="1"/>
        <end position="19"/>
    </location>
</feature>
<dbReference type="EMBL" id="GHWJ01008307">
    <property type="protein sequence ID" value="NOV41044.1"/>
    <property type="molecule type" value="Transcribed_RNA"/>
</dbReference>
<dbReference type="GO" id="GO:0046872">
    <property type="term" value="F:metal ion binding"/>
    <property type="evidence" value="ECO:0007669"/>
    <property type="project" value="UniProtKB-KW"/>
</dbReference>
<dbReference type="PANTHER" id="PTHR11905">
    <property type="entry name" value="ADAM A DISINTEGRIN AND METALLOPROTEASE DOMAIN"/>
    <property type="match status" value="1"/>
</dbReference>
<feature type="binding site" evidence="5">
    <location>
        <position position="151"/>
    </location>
    <ligand>
        <name>Zn(2+)</name>
        <dbReference type="ChEBI" id="CHEBI:29105"/>
        <note>catalytic</note>
    </ligand>
</feature>
<keyword evidence="1 8" id="KW-0645">Protease</keyword>
<dbReference type="PANTHER" id="PTHR11905:SF159">
    <property type="entry name" value="ADAM METALLOPROTEASE"/>
    <property type="match status" value="1"/>
</dbReference>
<comment type="caution">
    <text evidence="5">Lacks conserved residue(s) required for the propagation of feature annotation.</text>
</comment>
<evidence type="ECO:0000256" key="1">
    <source>
        <dbReference type="ARBA" id="ARBA00022670"/>
    </source>
</evidence>
<feature type="binding site" evidence="5">
    <location>
        <position position="155"/>
    </location>
    <ligand>
        <name>Zn(2+)</name>
        <dbReference type="ChEBI" id="CHEBI:29105"/>
        <note>catalytic</note>
    </ligand>
</feature>
<evidence type="ECO:0000256" key="3">
    <source>
        <dbReference type="ARBA" id="ARBA00022833"/>
    </source>
</evidence>
<evidence type="ECO:0000256" key="2">
    <source>
        <dbReference type="ARBA" id="ARBA00022801"/>
    </source>
</evidence>
<feature type="binding site" evidence="5">
    <location>
        <position position="161"/>
    </location>
    <ligand>
        <name>Zn(2+)</name>
        <dbReference type="ChEBI" id="CHEBI:29105"/>
        <note>catalytic</note>
    </ligand>
</feature>
<proteinExistence type="predicted"/>
<protein>
    <submittedName>
        <fullName evidence="8">Putative tick metalloprotease salivary gland overexpressed</fullName>
    </submittedName>
</protein>
<keyword evidence="6" id="KW-0732">Signal</keyword>
<feature type="chain" id="PRO_5026919762" evidence="6">
    <location>
        <begin position="20"/>
        <end position="340"/>
    </location>
</feature>
<dbReference type="PROSITE" id="PS50215">
    <property type="entry name" value="ADAM_MEPRO"/>
    <property type="match status" value="1"/>
</dbReference>
<dbReference type="OrthoDB" id="6495182at2759"/>
<dbReference type="InterPro" id="IPR001590">
    <property type="entry name" value="Peptidase_M12B"/>
</dbReference>
<dbReference type="Pfam" id="PF01421">
    <property type="entry name" value="Reprolysin"/>
    <property type="match status" value="1"/>
</dbReference>
<dbReference type="GO" id="GO:0004222">
    <property type="term" value="F:metalloendopeptidase activity"/>
    <property type="evidence" value="ECO:0007669"/>
    <property type="project" value="InterPro"/>
</dbReference>
<dbReference type="Gene3D" id="3.40.390.10">
    <property type="entry name" value="Collagenase (Catalytic Domain)"/>
    <property type="match status" value="1"/>
</dbReference>
<dbReference type="AlphaFoldDB" id="A0A6M2D5B9"/>